<feature type="non-terminal residue" evidence="1">
    <location>
        <position position="1"/>
    </location>
</feature>
<gene>
    <name evidence="1" type="ORF">METZ01_LOCUS451717</name>
</gene>
<evidence type="ECO:0000313" key="1">
    <source>
        <dbReference type="EMBL" id="SVD98863.1"/>
    </source>
</evidence>
<dbReference type="EMBL" id="UINC01186585">
    <property type="protein sequence ID" value="SVD98863.1"/>
    <property type="molecule type" value="Genomic_DNA"/>
</dbReference>
<accession>A0A382ZTX3</accession>
<protein>
    <submittedName>
        <fullName evidence="1">Uncharacterized protein</fullName>
    </submittedName>
</protein>
<sequence length="58" mass="5812">LGSDSVSVSGTGSLASIVFQSMADGESSLVFDAACEFVDPDDSVIEIKGFGVGVVNAQ</sequence>
<reference evidence="1" key="1">
    <citation type="submission" date="2018-05" db="EMBL/GenBank/DDBJ databases">
        <authorList>
            <person name="Lanie J.A."/>
            <person name="Ng W.-L."/>
            <person name="Kazmierczak K.M."/>
            <person name="Andrzejewski T.M."/>
            <person name="Davidsen T.M."/>
            <person name="Wayne K.J."/>
            <person name="Tettelin H."/>
            <person name="Glass J.I."/>
            <person name="Rusch D."/>
            <person name="Podicherti R."/>
            <person name="Tsui H.-C.T."/>
            <person name="Winkler M.E."/>
        </authorList>
    </citation>
    <scope>NUCLEOTIDE SEQUENCE</scope>
</reference>
<proteinExistence type="predicted"/>
<dbReference type="AlphaFoldDB" id="A0A382ZTX3"/>
<name>A0A382ZTX3_9ZZZZ</name>
<organism evidence="1">
    <name type="scientific">marine metagenome</name>
    <dbReference type="NCBI Taxonomy" id="408172"/>
    <lineage>
        <taxon>unclassified sequences</taxon>
        <taxon>metagenomes</taxon>
        <taxon>ecological metagenomes</taxon>
    </lineage>
</organism>